<keyword evidence="1" id="KW-1133">Transmembrane helix</keyword>
<dbReference type="GO" id="GO:0022857">
    <property type="term" value="F:transmembrane transporter activity"/>
    <property type="evidence" value="ECO:0007669"/>
    <property type="project" value="InterPro"/>
</dbReference>
<dbReference type="Pfam" id="PF12822">
    <property type="entry name" value="ECF_trnsprt"/>
    <property type="match status" value="1"/>
</dbReference>
<proteinExistence type="predicted"/>
<dbReference type="AlphaFoldDB" id="A0AAW4WXC5"/>
<keyword evidence="1" id="KW-0812">Transmembrane</keyword>
<sequence>MNGPGWEEKKIKLKTRQIVIAGMLGAISIILGATGLGLIPVPTPAGHVTIMHLPAILGGIIEGPVVGLLIGLIFGVFSFLRATNPIFADPIIAVLPRLFIGVAAYYSYRATIRLNENVSLAVAGVIGTIVNTAGVLTLAVLRGYLPLSAALAVAGSHGIPEAIIAALFAVLLGRVLINYQANQG</sequence>
<name>A0AAW4WXC5_9FIRM</name>
<dbReference type="Gene3D" id="1.10.1760.20">
    <property type="match status" value="1"/>
</dbReference>
<keyword evidence="1" id="KW-0472">Membrane</keyword>
<organism evidence="2 3">
    <name type="scientific">Halanaerobium polyolivorans</name>
    <dbReference type="NCBI Taxonomy" id="2886943"/>
    <lineage>
        <taxon>Bacteria</taxon>
        <taxon>Bacillati</taxon>
        <taxon>Bacillota</taxon>
        <taxon>Clostridia</taxon>
        <taxon>Halanaerobiales</taxon>
        <taxon>Halanaerobiaceae</taxon>
        <taxon>Halanaerobium</taxon>
    </lineage>
</organism>
<evidence type="ECO:0000256" key="1">
    <source>
        <dbReference type="SAM" id="Phobius"/>
    </source>
</evidence>
<feature type="transmembrane region" description="Helical" evidence="1">
    <location>
        <begin position="120"/>
        <end position="141"/>
    </location>
</feature>
<accession>A0AAW4WXC5</accession>
<feature type="transmembrane region" description="Helical" evidence="1">
    <location>
        <begin position="18"/>
        <end position="41"/>
    </location>
</feature>
<reference evidence="2 3" key="1">
    <citation type="submission" date="2021-10" db="EMBL/GenBank/DDBJ databases">
        <authorList>
            <person name="Grouzdev D.S."/>
            <person name="Pantiukh K.S."/>
            <person name="Krutkina M.S."/>
        </authorList>
    </citation>
    <scope>NUCLEOTIDE SEQUENCE [LARGE SCALE GENOMIC DNA]</scope>
    <source>
        <strain evidence="2 3">Z-7514</strain>
    </source>
</reference>
<protein>
    <submittedName>
        <fullName evidence="2">ECF transporter S component</fullName>
    </submittedName>
</protein>
<keyword evidence="3" id="KW-1185">Reference proteome</keyword>
<evidence type="ECO:0000313" key="2">
    <source>
        <dbReference type="EMBL" id="MCC3144513.1"/>
    </source>
</evidence>
<feature type="transmembrane region" description="Helical" evidence="1">
    <location>
        <begin position="53"/>
        <end position="80"/>
    </location>
</feature>
<gene>
    <name evidence="2" type="ORF">LJ207_04145</name>
</gene>
<evidence type="ECO:0000313" key="3">
    <source>
        <dbReference type="Proteomes" id="UP001199296"/>
    </source>
</evidence>
<dbReference type="EMBL" id="JAJFAT010000004">
    <property type="protein sequence ID" value="MCC3144513.1"/>
    <property type="molecule type" value="Genomic_DNA"/>
</dbReference>
<comment type="caution">
    <text evidence="2">The sequence shown here is derived from an EMBL/GenBank/DDBJ whole genome shotgun (WGS) entry which is preliminary data.</text>
</comment>
<dbReference type="InterPro" id="IPR024529">
    <property type="entry name" value="ECF_trnsprt_substrate-spec"/>
</dbReference>
<dbReference type="Proteomes" id="UP001199296">
    <property type="component" value="Unassembled WGS sequence"/>
</dbReference>